<dbReference type="InterPro" id="IPR011992">
    <property type="entry name" value="EF-hand-dom_pair"/>
</dbReference>
<organism evidence="4">
    <name type="scientific">Perkinsus marinus (strain ATCC 50983 / TXsc)</name>
    <dbReference type="NCBI Taxonomy" id="423536"/>
    <lineage>
        <taxon>Eukaryota</taxon>
        <taxon>Sar</taxon>
        <taxon>Alveolata</taxon>
        <taxon>Perkinsozoa</taxon>
        <taxon>Perkinsea</taxon>
        <taxon>Perkinsida</taxon>
        <taxon>Perkinsidae</taxon>
        <taxon>Perkinsus</taxon>
    </lineage>
</organism>
<evidence type="ECO:0000313" key="4">
    <source>
        <dbReference type="Proteomes" id="UP000007800"/>
    </source>
</evidence>
<keyword evidence="4" id="KW-1185">Reference proteome</keyword>
<dbReference type="Gene3D" id="1.10.238.10">
    <property type="entry name" value="EF-hand"/>
    <property type="match status" value="1"/>
</dbReference>
<evidence type="ECO:0000256" key="1">
    <source>
        <dbReference type="SAM" id="MobiDB-lite"/>
    </source>
</evidence>
<protein>
    <recommendedName>
        <fullName evidence="2">EF-hand domain-containing protein</fullName>
    </recommendedName>
</protein>
<feature type="non-terminal residue" evidence="3">
    <location>
        <position position="68"/>
    </location>
</feature>
<dbReference type="EMBL" id="GG680954">
    <property type="protein sequence ID" value="EER05330.1"/>
    <property type="molecule type" value="Genomic_DNA"/>
</dbReference>
<dbReference type="RefSeq" id="XP_002773514.1">
    <property type="nucleotide sequence ID" value="XM_002773468.1"/>
</dbReference>
<evidence type="ECO:0000313" key="3">
    <source>
        <dbReference type="EMBL" id="EER05330.1"/>
    </source>
</evidence>
<gene>
    <name evidence="3" type="ORF">Pmar_PMAR020918</name>
</gene>
<sequence length="68" mass="7459">MAGMPSESNSISDSEEKLESRMRAWRTMEQDKDGYISTNDLAAVVTKMGYKSAVGQALDARSDNQVAE</sequence>
<dbReference type="GO" id="GO:0005509">
    <property type="term" value="F:calcium ion binding"/>
    <property type="evidence" value="ECO:0007669"/>
    <property type="project" value="InterPro"/>
</dbReference>
<dbReference type="Proteomes" id="UP000007800">
    <property type="component" value="Unassembled WGS sequence"/>
</dbReference>
<feature type="compositionally biased region" description="Polar residues" evidence="1">
    <location>
        <begin position="1"/>
        <end position="12"/>
    </location>
</feature>
<dbReference type="GeneID" id="9041129"/>
<dbReference type="AlphaFoldDB" id="C5LD63"/>
<dbReference type="SUPFAM" id="SSF47473">
    <property type="entry name" value="EF-hand"/>
    <property type="match status" value="1"/>
</dbReference>
<feature type="domain" description="EF-hand" evidence="2">
    <location>
        <begin position="16"/>
        <end position="51"/>
    </location>
</feature>
<dbReference type="InParanoid" id="C5LD63"/>
<dbReference type="OrthoDB" id="430821at2759"/>
<name>C5LD63_PERM5</name>
<evidence type="ECO:0000259" key="2">
    <source>
        <dbReference type="PROSITE" id="PS50222"/>
    </source>
</evidence>
<proteinExistence type="predicted"/>
<dbReference type="InterPro" id="IPR002048">
    <property type="entry name" value="EF_hand_dom"/>
</dbReference>
<reference evidence="3 4" key="1">
    <citation type="submission" date="2008-07" db="EMBL/GenBank/DDBJ databases">
        <authorList>
            <person name="El-Sayed N."/>
            <person name="Caler E."/>
            <person name="Inman J."/>
            <person name="Amedeo P."/>
            <person name="Hass B."/>
            <person name="Wortman J."/>
        </authorList>
    </citation>
    <scope>NUCLEOTIDE SEQUENCE [LARGE SCALE GENOMIC DNA]</scope>
    <source>
        <strain evidence="4">ATCC 50983 / TXsc</strain>
    </source>
</reference>
<accession>C5LD63</accession>
<feature type="region of interest" description="Disordered" evidence="1">
    <location>
        <begin position="1"/>
        <end position="22"/>
    </location>
</feature>
<dbReference type="PROSITE" id="PS50222">
    <property type="entry name" value="EF_HAND_2"/>
    <property type="match status" value="1"/>
</dbReference>